<name>A0A1H8VXG6_9GAMM</name>
<dbReference type="EMBL" id="FOEG01000019">
    <property type="protein sequence ID" value="SEP19927.1"/>
    <property type="molecule type" value="Genomic_DNA"/>
</dbReference>
<evidence type="ECO:0000256" key="1">
    <source>
        <dbReference type="SAM" id="MobiDB-lite"/>
    </source>
</evidence>
<evidence type="ECO:0000313" key="3">
    <source>
        <dbReference type="Proteomes" id="UP000199657"/>
    </source>
</evidence>
<dbReference type="Proteomes" id="UP000199657">
    <property type="component" value="Unassembled WGS sequence"/>
</dbReference>
<keyword evidence="3" id="KW-1185">Reference proteome</keyword>
<dbReference type="RefSeq" id="WP_091646581.1">
    <property type="nucleotide sequence ID" value="NZ_FOEG01000019.1"/>
</dbReference>
<evidence type="ECO:0000313" key="2">
    <source>
        <dbReference type="EMBL" id="SEP19927.1"/>
    </source>
</evidence>
<dbReference type="OrthoDB" id="9804645at2"/>
<organism evidence="2 3">
    <name type="scientific">Aquisalimonas asiatica</name>
    <dbReference type="NCBI Taxonomy" id="406100"/>
    <lineage>
        <taxon>Bacteria</taxon>
        <taxon>Pseudomonadati</taxon>
        <taxon>Pseudomonadota</taxon>
        <taxon>Gammaproteobacteria</taxon>
        <taxon>Chromatiales</taxon>
        <taxon>Ectothiorhodospiraceae</taxon>
        <taxon>Aquisalimonas</taxon>
    </lineage>
</organism>
<protein>
    <submittedName>
        <fullName evidence="2">Uncharacterized protein</fullName>
    </submittedName>
</protein>
<gene>
    <name evidence="2" type="ORF">SAMN04488052_1192</name>
</gene>
<proteinExistence type="predicted"/>
<sequence>MEITPEDSDDTQRLDDFAASGKQRHFDTAHPERPHWRLDYAPKRKAHRVSIEPLNINGVEFEIRLPTAQHRLESSDVEPDEDIDTEVERLGRALPHAGQRVDRRRVLLAVLGIRLIQRLQFTRRFVL</sequence>
<dbReference type="STRING" id="406100.SAMN04488052_1192"/>
<reference evidence="2 3" key="1">
    <citation type="submission" date="2016-10" db="EMBL/GenBank/DDBJ databases">
        <authorList>
            <person name="de Groot N.N."/>
        </authorList>
    </citation>
    <scope>NUCLEOTIDE SEQUENCE [LARGE SCALE GENOMIC DNA]</scope>
    <source>
        <strain evidence="2 3">CGMCC 1.6291</strain>
    </source>
</reference>
<feature type="compositionally biased region" description="Basic and acidic residues" evidence="1">
    <location>
        <begin position="24"/>
        <end position="35"/>
    </location>
</feature>
<accession>A0A1H8VXG6</accession>
<feature type="region of interest" description="Disordered" evidence="1">
    <location>
        <begin position="1"/>
        <end position="35"/>
    </location>
</feature>
<dbReference type="AlphaFoldDB" id="A0A1H8VXG6"/>